<dbReference type="RefSeq" id="WP_209839756.1">
    <property type="nucleotide sequence ID" value="NZ_JAGGJP010000005.1"/>
</dbReference>
<organism evidence="2 3">
    <name type="scientific">Rubellimicrobium aerolatum</name>
    <dbReference type="NCBI Taxonomy" id="490979"/>
    <lineage>
        <taxon>Bacteria</taxon>
        <taxon>Pseudomonadati</taxon>
        <taxon>Pseudomonadota</taxon>
        <taxon>Alphaproteobacteria</taxon>
        <taxon>Rhodobacterales</taxon>
        <taxon>Roseobacteraceae</taxon>
        <taxon>Rubellimicrobium</taxon>
    </lineage>
</organism>
<evidence type="ECO:0000256" key="1">
    <source>
        <dbReference type="SAM" id="Phobius"/>
    </source>
</evidence>
<reference evidence="3" key="1">
    <citation type="journal article" date="2019" name="Int. J. Syst. Evol. Microbiol.">
        <title>The Global Catalogue of Microorganisms (GCM) 10K type strain sequencing project: providing services to taxonomists for standard genome sequencing and annotation.</title>
        <authorList>
            <consortium name="The Broad Institute Genomics Platform"/>
            <consortium name="The Broad Institute Genome Sequencing Center for Infectious Disease"/>
            <person name="Wu L."/>
            <person name="Ma J."/>
        </authorList>
    </citation>
    <scope>NUCLEOTIDE SEQUENCE [LARGE SCALE GENOMIC DNA]</scope>
    <source>
        <strain evidence="3">KACC 11588</strain>
    </source>
</reference>
<name>A0ABW0SFU9_9RHOB</name>
<dbReference type="Proteomes" id="UP001596056">
    <property type="component" value="Unassembled WGS sequence"/>
</dbReference>
<keyword evidence="1" id="KW-0812">Transmembrane</keyword>
<gene>
    <name evidence="2" type="ORF">ACFPOC_15830</name>
</gene>
<feature type="transmembrane region" description="Helical" evidence="1">
    <location>
        <begin position="6"/>
        <end position="25"/>
    </location>
</feature>
<dbReference type="EMBL" id="JBHSNA010000021">
    <property type="protein sequence ID" value="MFC5567883.1"/>
    <property type="molecule type" value="Genomic_DNA"/>
</dbReference>
<proteinExistence type="predicted"/>
<keyword evidence="1" id="KW-0472">Membrane</keyword>
<sequence length="71" mass="7291">MIEGQGTLAELASALGAGVAAAWLIRRWMRRMLRLLIVAALLGGAGWAGLDWSEAGRALTAALSGLSVAAE</sequence>
<protein>
    <submittedName>
        <fullName evidence="2">Uncharacterized protein</fullName>
    </submittedName>
</protein>
<accession>A0ABW0SFU9</accession>
<keyword evidence="1" id="KW-1133">Transmembrane helix</keyword>
<keyword evidence="3" id="KW-1185">Reference proteome</keyword>
<evidence type="ECO:0000313" key="2">
    <source>
        <dbReference type="EMBL" id="MFC5567883.1"/>
    </source>
</evidence>
<evidence type="ECO:0000313" key="3">
    <source>
        <dbReference type="Proteomes" id="UP001596056"/>
    </source>
</evidence>
<feature type="transmembrane region" description="Helical" evidence="1">
    <location>
        <begin position="32"/>
        <end position="50"/>
    </location>
</feature>
<comment type="caution">
    <text evidence="2">The sequence shown here is derived from an EMBL/GenBank/DDBJ whole genome shotgun (WGS) entry which is preliminary data.</text>
</comment>